<dbReference type="Gene3D" id="2.60.120.200">
    <property type="match status" value="1"/>
</dbReference>
<feature type="chain" id="PRO_5017279518" evidence="1">
    <location>
        <begin position="26"/>
        <end position="1277"/>
    </location>
</feature>
<evidence type="ECO:0000313" key="2">
    <source>
        <dbReference type="EMBL" id="RIA44565.1"/>
    </source>
</evidence>
<dbReference type="Pfam" id="PF13385">
    <property type="entry name" value="Laminin_G_3"/>
    <property type="match status" value="1"/>
</dbReference>
<dbReference type="Proteomes" id="UP000266568">
    <property type="component" value="Unassembled WGS sequence"/>
</dbReference>
<protein>
    <submittedName>
        <fullName evidence="2">Concanavalin A-like lectin/glucanase superfamily protein</fullName>
    </submittedName>
</protein>
<proteinExistence type="predicted"/>
<feature type="signal peptide" evidence="1">
    <location>
        <begin position="1"/>
        <end position="25"/>
    </location>
</feature>
<keyword evidence="3" id="KW-1185">Reference proteome</keyword>
<dbReference type="SUPFAM" id="SSF49899">
    <property type="entry name" value="Concanavalin A-like lectins/glucanases"/>
    <property type="match status" value="1"/>
</dbReference>
<dbReference type="GO" id="GO:0030246">
    <property type="term" value="F:carbohydrate binding"/>
    <property type="evidence" value="ECO:0007669"/>
    <property type="project" value="UniProtKB-KW"/>
</dbReference>
<keyword evidence="1" id="KW-0732">Signal</keyword>
<dbReference type="AlphaFoldDB" id="A0A397PBI1"/>
<dbReference type="RefSeq" id="WP_119036204.1">
    <property type="nucleotide sequence ID" value="NZ_QXDC01000003.1"/>
</dbReference>
<dbReference type="EMBL" id="QXDC01000003">
    <property type="protein sequence ID" value="RIA44565.1"/>
    <property type="molecule type" value="Genomic_DNA"/>
</dbReference>
<accession>A0A397PBI1</accession>
<reference evidence="2 3" key="1">
    <citation type="submission" date="2018-08" db="EMBL/GenBank/DDBJ databases">
        <title>Genomic Encyclopedia of Type Strains, Phase IV (KMG-IV): sequencing the most valuable type-strain genomes for metagenomic binning, comparative biology and taxonomic classification.</title>
        <authorList>
            <person name="Goeker M."/>
        </authorList>
    </citation>
    <scope>NUCLEOTIDE SEQUENCE [LARGE SCALE GENOMIC DNA]</scope>
    <source>
        <strain evidence="2 3">DSM 25527</strain>
    </source>
</reference>
<sequence length="1277" mass="139650">MSVQLRLVSTLALVAAAAAPPAASAQDGGGDGLLFRVSGDENLVADEAQGAAIPNFESAMSIIPDGAIGSAIRWSDGGYVAWQAPGNMYAQRGTLSFFWRSHTPAGETPFVIFRVGFADHSSWDMTFLRIDWNGHGFEAFVTDANLARHRISWTTAAPDPDAWQHIAFGWDGTKGVRLYVNGREVARDDATADLDAGLDQFGMAGRIISPHQVQSRYSFMRGSDFDEIRVYDHLLGAREIAALAAKREPTADTQDDAAARRAAWLHRFGWDRALPRPLDAAVTTIRKIEFADAKDLKEWMWKGVDGIPETTWPGVYNRSRLPGRNGYFTLPDWNVYVEGGKQYDLTLPEGARFNRVELRGAAFGDLRWTGPDGKTRTLDKRPQGVVRSVTDTDTLTGGTLHFTNAQQEEPIQEIWAYDVAAGAVPKDNFSLDYRVQADASPDFAALTDLNAYIAGRYPAGERTTVVALPASGAKAAAGAGSAADSGHIARTGGGEPIVHILIPASFGDAFPGKPLARAWDYGWQNLHDGLDGIAIDLPALDLPPVKDGLIPLDIRIKDPIWPGRDMIDATVSVRPHEARTLWLDLRDRILSNDSLYLSIASGAPGFDARAIDGAGIRLVFKDRAAALPDHIADRFNQVRDNWGFLVEEHTASKREGLYRRVFADISDLLRVAPDHAEARRYWADINYRPENMPKFTQPVPPAGQPLWAFRQLTDLKLVRHFVNWWIDERQVPYGDFGGGISDDTDLTQQWPGLALMGVDPDKINASLRALSEAAYRNGMHTDGLATITTDELHAYEEGMNADAERLYLNWGEPRSVERLMKTSKALQRVIMTNKAGHLHFASNWYGGTKMYREDAWAWQKPYSFVVTHAPILMGVYNGNPQAEALITGLMDGWAAHAKKDAEGRLVFPNEINWNTDEERKGDGGGLDTPLQSAWAAWRFTGDDKYLAPIRSRLAVAGPKLLAQFNENAFEALPDGKRYAQEIIPGGKDDGSAFARYAAWQATGDKTWLDALHADAIAEKSQYQYMYTEGHWWSDRVDQPNETLQRERLGGIALKRNQTYPGNTVSWRFADPDGAVNTAILVPDATRDAFRVLGYNVTDAPLAATMSTWNVTAGRWEMRVGTSADGGKTVRWSGGPRSLTLERSAATDVRFEPGTTTILDFRLIAATTPTNQRPDLGIGGDDVAIGKDSVTLTVHSLGALPVAGGTARLEAADGRVLATAPIAALAAPIDLEPKTATVQLAYAGRLPSGARVTVAIDGDAPEVTRLNNSVTIDAHLGE</sequence>
<organism evidence="2 3">
    <name type="scientific">Hephaestia caeni</name>
    <dbReference type="NCBI Taxonomy" id="645617"/>
    <lineage>
        <taxon>Bacteria</taxon>
        <taxon>Pseudomonadati</taxon>
        <taxon>Pseudomonadota</taxon>
        <taxon>Alphaproteobacteria</taxon>
        <taxon>Sphingomonadales</taxon>
        <taxon>Sphingomonadaceae</taxon>
        <taxon>Hephaestia</taxon>
    </lineage>
</organism>
<evidence type="ECO:0000313" key="3">
    <source>
        <dbReference type="Proteomes" id="UP000266568"/>
    </source>
</evidence>
<dbReference type="InterPro" id="IPR013320">
    <property type="entry name" value="ConA-like_dom_sf"/>
</dbReference>
<name>A0A397PBI1_9SPHN</name>
<keyword evidence="2" id="KW-0430">Lectin</keyword>
<evidence type="ECO:0000256" key="1">
    <source>
        <dbReference type="SAM" id="SignalP"/>
    </source>
</evidence>
<gene>
    <name evidence="2" type="ORF">DFR49_2811</name>
</gene>
<comment type="caution">
    <text evidence="2">The sequence shown here is derived from an EMBL/GenBank/DDBJ whole genome shotgun (WGS) entry which is preliminary data.</text>
</comment>
<dbReference type="OrthoDB" id="7311100at2"/>